<dbReference type="Proteomes" id="UP001286313">
    <property type="component" value="Unassembled WGS sequence"/>
</dbReference>
<dbReference type="GO" id="GO:0004526">
    <property type="term" value="F:ribonuclease P activity"/>
    <property type="evidence" value="ECO:0007669"/>
    <property type="project" value="TreeGrafter"/>
</dbReference>
<feature type="region of interest" description="Disordered" evidence="1">
    <location>
        <begin position="414"/>
        <end position="571"/>
    </location>
</feature>
<accession>A0AAE1KE96</accession>
<feature type="compositionally biased region" description="Polar residues" evidence="1">
    <location>
        <begin position="416"/>
        <end position="427"/>
    </location>
</feature>
<organism evidence="2 3">
    <name type="scientific">Petrolisthes cinctipes</name>
    <name type="common">Flat porcelain crab</name>
    <dbReference type="NCBI Taxonomy" id="88211"/>
    <lineage>
        <taxon>Eukaryota</taxon>
        <taxon>Metazoa</taxon>
        <taxon>Ecdysozoa</taxon>
        <taxon>Arthropoda</taxon>
        <taxon>Crustacea</taxon>
        <taxon>Multicrustacea</taxon>
        <taxon>Malacostraca</taxon>
        <taxon>Eumalacostraca</taxon>
        <taxon>Eucarida</taxon>
        <taxon>Decapoda</taxon>
        <taxon>Pleocyemata</taxon>
        <taxon>Anomura</taxon>
        <taxon>Galatheoidea</taxon>
        <taxon>Porcellanidae</taxon>
        <taxon>Petrolisthes</taxon>
    </lineage>
</organism>
<name>A0AAE1KE96_PETCI</name>
<dbReference type="GO" id="GO:0001650">
    <property type="term" value="C:fibrillar center"/>
    <property type="evidence" value="ECO:0007669"/>
    <property type="project" value="TreeGrafter"/>
</dbReference>
<evidence type="ECO:0000313" key="2">
    <source>
        <dbReference type="EMBL" id="KAK3871254.1"/>
    </source>
</evidence>
<dbReference type="GO" id="GO:0005655">
    <property type="term" value="C:nucleolar ribonuclease P complex"/>
    <property type="evidence" value="ECO:0007669"/>
    <property type="project" value="InterPro"/>
</dbReference>
<keyword evidence="3" id="KW-1185">Reference proteome</keyword>
<dbReference type="AlphaFoldDB" id="A0AAE1KE96"/>
<dbReference type="SUPFAM" id="SSF55315">
    <property type="entry name" value="L30e-like"/>
    <property type="match status" value="1"/>
</dbReference>
<gene>
    <name evidence="2" type="ORF">Pcinc_023594</name>
</gene>
<dbReference type="InterPro" id="IPR042848">
    <property type="entry name" value="Rpp38"/>
</dbReference>
<dbReference type="InterPro" id="IPR029064">
    <property type="entry name" value="Ribosomal_eL30-like_sf"/>
</dbReference>
<dbReference type="PANTHER" id="PTHR46948">
    <property type="entry name" value="RIBONUCLEASE P PROTEIN SUBUNIT P38"/>
    <property type="match status" value="1"/>
</dbReference>
<dbReference type="Gene3D" id="3.30.1330.30">
    <property type="match status" value="1"/>
</dbReference>
<dbReference type="GO" id="GO:0000172">
    <property type="term" value="C:ribonuclease MRP complex"/>
    <property type="evidence" value="ECO:0007669"/>
    <property type="project" value="InterPro"/>
</dbReference>
<feature type="compositionally biased region" description="Basic and acidic residues" evidence="1">
    <location>
        <begin position="507"/>
        <end position="524"/>
    </location>
</feature>
<dbReference type="GO" id="GO:0033204">
    <property type="term" value="F:ribonuclease P RNA binding"/>
    <property type="evidence" value="ECO:0007669"/>
    <property type="project" value="TreeGrafter"/>
</dbReference>
<evidence type="ECO:0000313" key="3">
    <source>
        <dbReference type="Proteomes" id="UP001286313"/>
    </source>
</evidence>
<proteinExistence type="predicted"/>
<feature type="region of interest" description="Disordered" evidence="1">
    <location>
        <begin position="224"/>
        <end position="243"/>
    </location>
</feature>
<dbReference type="PANTHER" id="PTHR46948:SF1">
    <property type="entry name" value="RIBONUCLEASE P PROTEIN SUBUNIT P38"/>
    <property type="match status" value="1"/>
</dbReference>
<comment type="caution">
    <text evidence="2">The sequence shown here is derived from an EMBL/GenBank/DDBJ whole genome shotgun (WGS) entry which is preliminary data.</text>
</comment>
<protein>
    <submittedName>
        <fullName evidence="2">Uncharacterized protein</fullName>
    </submittedName>
</protein>
<feature type="compositionally biased region" description="Polar residues" evidence="1">
    <location>
        <begin position="470"/>
        <end position="481"/>
    </location>
</feature>
<feature type="compositionally biased region" description="Basic and acidic residues" evidence="1">
    <location>
        <begin position="231"/>
        <end position="243"/>
    </location>
</feature>
<dbReference type="EMBL" id="JAWQEG010002544">
    <property type="protein sequence ID" value="KAK3871254.1"/>
    <property type="molecule type" value="Genomic_DNA"/>
</dbReference>
<reference evidence="2" key="1">
    <citation type="submission" date="2023-10" db="EMBL/GenBank/DDBJ databases">
        <title>Genome assemblies of two species of porcelain crab, Petrolisthes cinctipes and Petrolisthes manimaculis (Anomura: Porcellanidae).</title>
        <authorList>
            <person name="Angst P."/>
        </authorList>
    </citation>
    <scope>NUCLEOTIDE SEQUENCE</scope>
    <source>
        <strain evidence="2">PB745_01</strain>
        <tissue evidence="2">Gill</tissue>
    </source>
</reference>
<evidence type="ECO:0000256" key="1">
    <source>
        <dbReference type="SAM" id="MobiDB-lite"/>
    </source>
</evidence>
<feature type="compositionally biased region" description="Polar residues" evidence="1">
    <location>
        <begin position="525"/>
        <end position="534"/>
    </location>
</feature>
<sequence>MATNESKNEFKPVKILSTKLQKKSMRGASKAKKAGIKTALENPLALEWPTITPEDLDQITHLLTESCKGLSITITKPPWSEVRKHKPGKERKEFLHTYKENISEREQQDPDALERDRASANARTHLILGFNATMRALEADKVAGILVKSNVSPPFVVKAFLPGCGNKCVPLIPITDLDTLLKANDSLALQHRCMVMGLRPTVRHTDNRFNALYVKMCEALNIEEGEEEEEKAGGEEEKGDDKENEVMMEVVDVVKCGMKQNVMPSEQRLKQDKVTPDVQVKNEKENTPNIENKSEDITPNLRNKSENITPNLRNISEEITPGQFHNQEKKFEILSAEEIQSFLLKRTHPNRRVFIPEQQGGMNKETGMSEESTGIGNGCLGMSEELGEKSEFGSEFISLGANEMQFDPKVPKFTYRISNKGNPNLPKSTHMESDKGNPKVPKSTHRDSEKGNANVPKSTHTELDKGNPNIPKSTQMDSNNRIGEGDVDFSTMFVIDEEGDNEGGGGRGEKMRGNNDGTVKERGNNNEIADSNGTVKYKKDDDNDDDDGRVKKKRRRNNDNEIINGTKEEEESKMKGKRDIILPAFTYIPANTKRNERRGLCVARSLNRMSTCRRRVRDIESRRRSVLEPFSSP</sequence>
<dbReference type="GO" id="GO:0001682">
    <property type="term" value="P:tRNA 5'-leader removal"/>
    <property type="evidence" value="ECO:0007669"/>
    <property type="project" value="InterPro"/>
</dbReference>